<comment type="similarity">
    <text evidence="2">Belongs to the archaeal-type GPI family.</text>
</comment>
<keyword evidence="8" id="KW-0413">Isomerase</keyword>
<dbReference type="AlphaFoldDB" id="A0A498QZ04"/>
<evidence type="ECO:0000256" key="1">
    <source>
        <dbReference type="ARBA" id="ARBA00004926"/>
    </source>
</evidence>
<dbReference type="UniPathway" id="UPA00109">
    <property type="reaction ID" value="UER00181"/>
</dbReference>
<accession>A0A498QZ04</accession>
<evidence type="ECO:0000313" key="8">
    <source>
        <dbReference type="EMBL" id="VBB05426.1"/>
    </source>
</evidence>
<organism evidence="8 9">
    <name type="scientific">Lucifera butyrica</name>
    <dbReference type="NCBI Taxonomy" id="1351585"/>
    <lineage>
        <taxon>Bacteria</taxon>
        <taxon>Bacillati</taxon>
        <taxon>Bacillota</taxon>
        <taxon>Negativicutes</taxon>
        <taxon>Veillonellales</taxon>
        <taxon>Veillonellaceae</taxon>
        <taxon>Lucifera</taxon>
    </lineage>
</organism>
<keyword evidence="5" id="KW-0324">Glycolysis</keyword>
<protein>
    <recommendedName>
        <fullName evidence="3">glucose-6-phosphate isomerase</fullName>
        <ecNumber evidence="3">5.3.1.9</ecNumber>
    </recommendedName>
</protein>
<evidence type="ECO:0000256" key="5">
    <source>
        <dbReference type="ARBA" id="ARBA00023152"/>
    </source>
</evidence>
<dbReference type="InterPro" id="IPR010551">
    <property type="entry name" value="G6P_isomerase_prok"/>
</dbReference>
<evidence type="ECO:0000313" key="9">
    <source>
        <dbReference type="Proteomes" id="UP000277811"/>
    </source>
</evidence>
<dbReference type="RefSeq" id="WP_122626413.1">
    <property type="nucleotide sequence ID" value="NZ_UPPP01000055.1"/>
</dbReference>
<name>A0A498QZ04_9FIRM</name>
<comment type="catalytic activity">
    <reaction evidence="6">
        <text>alpha-D-glucose 6-phosphate = beta-D-fructose 6-phosphate</text>
        <dbReference type="Rhea" id="RHEA:11816"/>
        <dbReference type="ChEBI" id="CHEBI:57634"/>
        <dbReference type="ChEBI" id="CHEBI:58225"/>
        <dbReference type="EC" id="5.3.1.9"/>
    </reaction>
</comment>
<dbReference type="Pfam" id="PF06560">
    <property type="entry name" value="GPI"/>
    <property type="match status" value="1"/>
</dbReference>
<evidence type="ECO:0000256" key="3">
    <source>
        <dbReference type="ARBA" id="ARBA00011952"/>
    </source>
</evidence>
<dbReference type="EC" id="5.3.1.9" evidence="3"/>
<dbReference type="GO" id="GO:0004347">
    <property type="term" value="F:glucose-6-phosphate isomerase activity"/>
    <property type="evidence" value="ECO:0007669"/>
    <property type="project" value="UniProtKB-EC"/>
</dbReference>
<evidence type="ECO:0000256" key="2">
    <source>
        <dbReference type="ARBA" id="ARBA00006542"/>
    </source>
</evidence>
<dbReference type="OrthoDB" id="5592106at2"/>
<evidence type="ECO:0000256" key="4">
    <source>
        <dbReference type="ARBA" id="ARBA00022432"/>
    </source>
</evidence>
<proteinExistence type="inferred from homology"/>
<evidence type="ECO:0000259" key="7">
    <source>
        <dbReference type="Pfam" id="PF06560"/>
    </source>
</evidence>
<dbReference type="GO" id="GO:0006096">
    <property type="term" value="P:glycolytic process"/>
    <property type="evidence" value="ECO:0007669"/>
    <property type="project" value="UniProtKB-UniPathway"/>
</dbReference>
<dbReference type="InterPro" id="IPR014710">
    <property type="entry name" value="RmlC-like_jellyroll"/>
</dbReference>
<evidence type="ECO:0000256" key="6">
    <source>
        <dbReference type="ARBA" id="ARBA00029321"/>
    </source>
</evidence>
<gene>
    <name evidence="8" type="ORF">LUCI_0635</name>
</gene>
<reference evidence="8 9" key="1">
    <citation type="submission" date="2018-06" db="EMBL/GenBank/DDBJ databases">
        <authorList>
            <person name="Strepis N."/>
        </authorList>
    </citation>
    <scope>NUCLEOTIDE SEQUENCE [LARGE SCALE GENOMIC DNA]</scope>
    <source>
        <strain evidence="8">LUCI</strain>
    </source>
</reference>
<dbReference type="GO" id="GO:0006094">
    <property type="term" value="P:gluconeogenesis"/>
    <property type="evidence" value="ECO:0007669"/>
    <property type="project" value="UniProtKB-KW"/>
</dbReference>
<dbReference type="InterPro" id="IPR011051">
    <property type="entry name" value="RmlC_Cupin_sf"/>
</dbReference>
<keyword evidence="9" id="KW-1185">Reference proteome</keyword>
<dbReference type="GO" id="GO:0005737">
    <property type="term" value="C:cytoplasm"/>
    <property type="evidence" value="ECO:0007669"/>
    <property type="project" value="InterPro"/>
</dbReference>
<dbReference type="SUPFAM" id="SSF51182">
    <property type="entry name" value="RmlC-like cupins"/>
    <property type="match status" value="1"/>
</dbReference>
<keyword evidence="4" id="KW-0312">Gluconeogenesis</keyword>
<dbReference type="Proteomes" id="UP000277811">
    <property type="component" value="Unassembled WGS sequence"/>
</dbReference>
<comment type="pathway">
    <text evidence="1">Carbohydrate degradation; glycolysis; D-glyceraldehyde 3-phosphate and glycerone phosphate from D-glucose: step 2/4.</text>
</comment>
<dbReference type="EMBL" id="UPPP01000055">
    <property type="protein sequence ID" value="VBB05426.1"/>
    <property type="molecule type" value="Genomic_DNA"/>
</dbReference>
<sequence length="189" mass="21972">MNEKIEAGFFTVFNRQENILENYDHYEERKLSDMHRYFAAEDIRQQMALANNEVIYRVYKKTAPLIAGELEQAVTVINPGQVNGEFFMTKGHYHINEKCSEVFFTLKGEGLLLLQKGQETKWLEMKPDVITYIPAGWGHRTINTSLSEPFVFIAFWPANAGHNYQKSLDEPFGRRVFFYNGSYIVSKVL</sequence>
<dbReference type="Gene3D" id="2.60.120.10">
    <property type="entry name" value="Jelly Rolls"/>
    <property type="match status" value="1"/>
</dbReference>
<feature type="domain" description="Glucose-6-phosphate isomerase prokaryote" evidence="7">
    <location>
        <begin position="29"/>
        <end position="165"/>
    </location>
</feature>
<dbReference type="CDD" id="cd02218">
    <property type="entry name" value="cupin_PGI"/>
    <property type="match status" value="1"/>
</dbReference>